<comment type="similarity">
    <text evidence="6">Belongs to the ABC-4 integral membrane protein family.</text>
</comment>
<feature type="domain" description="ABC3 transporter permease C-terminal" evidence="8">
    <location>
        <begin position="250"/>
        <end position="370"/>
    </location>
</feature>
<accession>A0A2T0RHD3</accession>
<proteinExistence type="inferred from homology"/>
<evidence type="ECO:0000256" key="7">
    <source>
        <dbReference type="SAM" id="Phobius"/>
    </source>
</evidence>
<dbReference type="AlphaFoldDB" id="A0A2T0RHD3"/>
<evidence type="ECO:0000256" key="5">
    <source>
        <dbReference type="ARBA" id="ARBA00023136"/>
    </source>
</evidence>
<feature type="transmembrane region" description="Helical" evidence="7">
    <location>
        <begin position="299"/>
        <end position="321"/>
    </location>
</feature>
<name>A0A2T0RHD3_9ACTN</name>
<dbReference type="Pfam" id="PF02687">
    <property type="entry name" value="FtsX"/>
    <property type="match status" value="2"/>
</dbReference>
<dbReference type="GO" id="GO:0022857">
    <property type="term" value="F:transmembrane transporter activity"/>
    <property type="evidence" value="ECO:0007669"/>
    <property type="project" value="TreeGrafter"/>
</dbReference>
<evidence type="ECO:0000313" key="10">
    <source>
        <dbReference type="Proteomes" id="UP000239209"/>
    </source>
</evidence>
<dbReference type="InterPro" id="IPR050250">
    <property type="entry name" value="Macrolide_Exporter_MacB"/>
</dbReference>
<evidence type="ECO:0000313" key="9">
    <source>
        <dbReference type="EMBL" id="PRY20578.1"/>
    </source>
</evidence>
<protein>
    <submittedName>
        <fullName evidence="9">Putative ABC transport system permease protein</fullName>
    </submittedName>
</protein>
<feature type="transmembrane region" description="Helical" evidence="7">
    <location>
        <begin position="785"/>
        <end position="808"/>
    </location>
</feature>
<dbReference type="PANTHER" id="PTHR30572:SF4">
    <property type="entry name" value="ABC TRANSPORTER PERMEASE YTRF"/>
    <property type="match status" value="1"/>
</dbReference>
<evidence type="ECO:0000256" key="1">
    <source>
        <dbReference type="ARBA" id="ARBA00004651"/>
    </source>
</evidence>
<sequence>MLSLATLRSRWHAFLGTFAALAAGVALLGATGLVLLATEPRVPARLARADLLVQAPANPAVAGAWQLRRPWSQAEAAELAGRLGALDGVSAAVPDVAFYAQALVGGAAAGDAEDEPQGHGWSSAGLASFGLTAGRAPAAAGEVVLDETIGAAPGDRVTLLTAAGPRPYTVSGTVDGPGEYPAGYYVTDAEAARLGAGVTQIGVRADAQAADRVRALLGDTAEVLVGDAMTAAEPVREIRLRELAGLALGMITGLGTFTSIFVVASTFAFGTHQRRREFALLRLVGAVPRQVRHTVYAEAVMVSLAAGAAGSVLAAASAQWFADVLAGAKIVRPDLDVTLTWWPLAAAAAAGTAVAVLGVGSACRRAAKVAPLEALRTAAVETRPMTRARWAGGLLSALLAAVMAATLTGAGAESAVRNATVGAAAAVLSMALLGPALLPPLLRVACRPLTRLPGAAGLIVRESSLTGVRRIASATAPVMLTVSFAVLLVGSLTTSQEATANEEATRVGAGVAVTAVPHGAGLSREVAAAVPGDAVYAVQSTVYYRDEKGHWSQRSISGVSPKALAAVTRGHLKLVAGDLTRLTGGAFATRPDLAEANGWRLGDAVTVRAANGADWRMRLVALVDGDNLPGGGEALVAEDAVYAHDPTALIPVVFTDAPRAEVTAALAAPGATVRDMVTWARDDGGFSTLIWTFVMILVTISAGFGALSIANTLLMAVRDRHPEFRLLRLAGATPRQVAGVIATESTLIVALGTALGGVVSGGALLVMRSALADMIGHPVPLTLPWGVITGIVATCLAIALAASVIPAYRASRHSLATS</sequence>
<feature type="transmembrane region" description="Helical" evidence="7">
    <location>
        <begin position="341"/>
        <end position="367"/>
    </location>
</feature>
<comment type="caution">
    <text evidence="9">The sequence shown here is derived from an EMBL/GenBank/DDBJ whole genome shotgun (WGS) entry which is preliminary data.</text>
</comment>
<evidence type="ECO:0000259" key="8">
    <source>
        <dbReference type="Pfam" id="PF02687"/>
    </source>
</evidence>
<keyword evidence="10" id="KW-1185">Reference proteome</keyword>
<dbReference type="Proteomes" id="UP000239209">
    <property type="component" value="Unassembled WGS sequence"/>
</dbReference>
<dbReference type="GO" id="GO:0005886">
    <property type="term" value="C:plasma membrane"/>
    <property type="evidence" value="ECO:0007669"/>
    <property type="project" value="UniProtKB-SubCell"/>
</dbReference>
<dbReference type="PANTHER" id="PTHR30572">
    <property type="entry name" value="MEMBRANE COMPONENT OF TRANSPORTER-RELATED"/>
    <property type="match status" value="1"/>
</dbReference>
<feature type="domain" description="ABC3 transporter permease C-terminal" evidence="8">
    <location>
        <begin position="696"/>
        <end position="814"/>
    </location>
</feature>
<keyword evidence="5 7" id="KW-0472">Membrane</keyword>
<feature type="transmembrane region" description="Helical" evidence="7">
    <location>
        <begin position="243"/>
        <end position="269"/>
    </location>
</feature>
<keyword evidence="4 7" id="KW-1133">Transmembrane helix</keyword>
<dbReference type="EMBL" id="PVZG01000023">
    <property type="protein sequence ID" value="PRY20578.1"/>
    <property type="molecule type" value="Genomic_DNA"/>
</dbReference>
<evidence type="ECO:0000256" key="6">
    <source>
        <dbReference type="ARBA" id="ARBA00038076"/>
    </source>
</evidence>
<feature type="transmembrane region" description="Helical" evidence="7">
    <location>
        <begin position="689"/>
        <end position="716"/>
    </location>
</feature>
<keyword evidence="2" id="KW-1003">Cell membrane</keyword>
<dbReference type="RefSeq" id="WP_106130539.1">
    <property type="nucleotide sequence ID" value="NZ_PVZG01000023.1"/>
</dbReference>
<reference evidence="9 10" key="1">
    <citation type="submission" date="2018-03" db="EMBL/GenBank/DDBJ databases">
        <title>Genomic Encyclopedia of Archaeal and Bacterial Type Strains, Phase II (KMG-II): from individual species to whole genera.</title>
        <authorList>
            <person name="Goeker M."/>
        </authorList>
    </citation>
    <scope>NUCLEOTIDE SEQUENCE [LARGE SCALE GENOMIC DNA]</scope>
    <source>
        <strain evidence="9 10">DSM 45348</strain>
    </source>
</reference>
<dbReference type="InterPro" id="IPR003838">
    <property type="entry name" value="ABC3_permease_C"/>
</dbReference>
<evidence type="ECO:0000256" key="4">
    <source>
        <dbReference type="ARBA" id="ARBA00022989"/>
    </source>
</evidence>
<feature type="transmembrane region" description="Helical" evidence="7">
    <location>
        <begin position="737"/>
        <end position="765"/>
    </location>
</feature>
<feature type="transmembrane region" description="Helical" evidence="7">
    <location>
        <begin position="419"/>
        <end position="442"/>
    </location>
</feature>
<organism evidence="9 10">
    <name type="scientific">Pseudosporangium ferrugineum</name>
    <dbReference type="NCBI Taxonomy" id="439699"/>
    <lineage>
        <taxon>Bacteria</taxon>
        <taxon>Bacillati</taxon>
        <taxon>Actinomycetota</taxon>
        <taxon>Actinomycetes</taxon>
        <taxon>Micromonosporales</taxon>
        <taxon>Micromonosporaceae</taxon>
        <taxon>Pseudosporangium</taxon>
    </lineage>
</organism>
<feature type="transmembrane region" description="Helical" evidence="7">
    <location>
        <begin position="471"/>
        <end position="492"/>
    </location>
</feature>
<comment type="subcellular location">
    <subcellularLocation>
        <location evidence="1">Cell membrane</location>
        <topology evidence="1">Multi-pass membrane protein</topology>
    </subcellularLocation>
</comment>
<gene>
    <name evidence="9" type="ORF">CLV70_12346</name>
</gene>
<dbReference type="OrthoDB" id="3223244at2"/>
<evidence type="ECO:0000256" key="2">
    <source>
        <dbReference type="ARBA" id="ARBA00022475"/>
    </source>
</evidence>
<keyword evidence="3 7" id="KW-0812">Transmembrane</keyword>
<evidence type="ECO:0000256" key="3">
    <source>
        <dbReference type="ARBA" id="ARBA00022692"/>
    </source>
</evidence>
<feature type="transmembrane region" description="Helical" evidence="7">
    <location>
        <begin position="388"/>
        <end position="407"/>
    </location>
</feature>